<name>A0ABN1B7H9_9BACI</name>
<evidence type="ECO:0000259" key="3">
    <source>
        <dbReference type="Pfam" id="PF22570"/>
    </source>
</evidence>
<keyword evidence="1" id="KW-1133">Transmembrane helix</keyword>
<evidence type="ECO:0000256" key="1">
    <source>
        <dbReference type="SAM" id="Phobius"/>
    </source>
</evidence>
<feature type="domain" description="Cell wall-active antibiotics response LiaF-like C-terminal" evidence="2">
    <location>
        <begin position="140"/>
        <end position="252"/>
    </location>
</feature>
<feature type="transmembrane region" description="Helical" evidence="1">
    <location>
        <begin position="9"/>
        <end position="31"/>
    </location>
</feature>
<evidence type="ECO:0000313" key="4">
    <source>
        <dbReference type="EMBL" id="GAA0490847.1"/>
    </source>
</evidence>
<evidence type="ECO:0000259" key="2">
    <source>
        <dbReference type="Pfam" id="PF09922"/>
    </source>
</evidence>
<evidence type="ECO:0000313" key="5">
    <source>
        <dbReference type="Proteomes" id="UP001500880"/>
    </source>
</evidence>
<comment type="caution">
    <text evidence="4">The sequence shown here is derived from an EMBL/GenBank/DDBJ whole genome shotgun (WGS) entry which is preliminary data.</text>
</comment>
<evidence type="ECO:0008006" key="6">
    <source>
        <dbReference type="Google" id="ProtNLM"/>
    </source>
</evidence>
<feature type="transmembrane region" description="Helical" evidence="1">
    <location>
        <begin position="97"/>
        <end position="113"/>
    </location>
</feature>
<dbReference type="Pfam" id="PF22570">
    <property type="entry name" value="LiaF-TM"/>
    <property type="match status" value="1"/>
</dbReference>
<gene>
    <name evidence="4" type="ORF">GCM10008986_16110</name>
</gene>
<dbReference type="RefSeq" id="WP_343839626.1">
    <property type="nucleotide sequence ID" value="NZ_BAAADO010000003.1"/>
</dbReference>
<dbReference type="InterPro" id="IPR016975">
    <property type="entry name" value="Cell_wall_LiaF"/>
</dbReference>
<dbReference type="NCBIfam" id="NF040535">
    <property type="entry name" value="LiaF_C_term"/>
    <property type="match status" value="1"/>
</dbReference>
<reference evidence="4 5" key="1">
    <citation type="journal article" date="2019" name="Int. J. Syst. Evol. Microbiol.">
        <title>The Global Catalogue of Microorganisms (GCM) 10K type strain sequencing project: providing services to taxonomists for standard genome sequencing and annotation.</title>
        <authorList>
            <consortium name="The Broad Institute Genomics Platform"/>
            <consortium name="The Broad Institute Genome Sequencing Center for Infectious Disease"/>
            <person name="Wu L."/>
            <person name="Ma J."/>
        </authorList>
    </citation>
    <scope>NUCLEOTIDE SEQUENCE [LARGE SCALE GENOMIC DNA]</scope>
    <source>
        <strain evidence="4 5">JCM 12389</strain>
    </source>
</reference>
<feature type="domain" description="LiaF transmembrane" evidence="3">
    <location>
        <begin position="13"/>
        <end position="116"/>
    </location>
</feature>
<protein>
    <recommendedName>
        <fullName evidence="6">Lia operon protein LiaF</fullName>
    </recommendedName>
</protein>
<keyword evidence="1" id="KW-0472">Membrane</keyword>
<keyword evidence="1" id="KW-0812">Transmembrane</keyword>
<proteinExistence type="predicted"/>
<dbReference type="Proteomes" id="UP001500880">
    <property type="component" value="Unassembled WGS sequence"/>
</dbReference>
<organism evidence="4 5">
    <name type="scientific">Salinibacillus aidingensis</name>
    <dbReference type="NCBI Taxonomy" id="237684"/>
    <lineage>
        <taxon>Bacteria</taxon>
        <taxon>Bacillati</taxon>
        <taxon>Bacillota</taxon>
        <taxon>Bacilli</taxon>
        <taxon>Bacillales</taxon>
        <taxon>Bacillaceae</taxon>
        <taxon>Salinibacillus</taxon>
    </lineage>
</organism>
<accession>A0ABN1B7H9</accession>
<dbReference type="InterPro" id="IPR047793">
    <property type="entry name" value="LiaF_C"/>
</dbReference>
<sequence>MKSQSLVKVLLSFLLIAAGVFLILENIGIISVEISDIIAKNWPILLIVIGLKWFVDSFRDSKGGSWAFGSFLAIYASLVVLGNYGVLSFGFGDIWELWPLLLIYIGLHFLFFTKRKDKKGNGVKVTIDSDRGNTKNNHSFVGSHNFNEENWTVEPLEMWSGVGDYYFDFTKAYIPNRDTPITIKGWVGDVRMLMPEDIAFRIDATASVGDIKVLEKEANGVSKNLVYQTPDYEEAVQRLTIHLHLQVGDIRIDRV</sequence>
<feature type="transmembrane region" description="Helical" evidence="1">
    <location>
        <begin position="67"/>
        <end position="91"/>
    </location>
</feature>
<dbReference type="InterPro" id="IPR054331">
    <property type="entry name" value="LiaF_TM"/>
</dbReference>
<dbReference type="Pfam" id="PF09922">
    <property type="entry name" value="LiaF-like_C"/>
    <property type="match status" value="1"/>
</dbReference>
<dbReference type="PIRSF" id="PIRSF031509">
    <property type="entry name" value="Cell_wall_LiaF/YvqF"/>
    <property type="match status" value="1"/>
</dbReference>
<dbReference type="InterPro" id="IPR024425">
    <property type="entry name" value="LiaF-like_C"/>
</dbReference>
<keyword evidence="5" id="KW-1185">Reference proteome</keyword>
<dbReference type="EMBL" id="BAAADO010000003">
    <property type="protein sequence ID" value="GAA0490847.1"/>
    <property type="molecule type" value="Genomic_DNA"/>
</dbReference>